<evidence type="ECO:0000313" key="2">
    <source>
        <dbReference type="Proteomes" id="UP000230069"/>
    </source>
</evidence>
<evidence type="ECO:0000313" key="1">
    <source>
        <dbReference type="EMBL" id="PIA52593.1"/>
    </source>
</evidence>
<sequence length="82" mass="9640">MTAQVERHHQSLFGCVPTRFLIRFNHHHTKRNKPAKSNEIAEMIKKMLEYAQHVPKYSEMKNANESADQCPVCLETWEEEEG</sequence>
<dbReference type="AlphaFoldDB" id="A0A2G5EA13"/>
<dbReference type="Proteomes" id="UP000230069">
    <property type="component" value="Unassembled WGS sequence"/>
</dbReference>
<keyword evidence="2" id="KW-1185">Reference proteome</keyword>
<accession>A0A2G5EA13</accession>
<dbReference type="EMBL" id="KZ305027">
    <property type="protein sequence ID" value="PIA52593.1"/>
    <property type="molecule type" value="Genomic_DNA"/>
</dbReference>
<reference evidence="1 2" key="1">
    <citation type="submission" date="2017-09" db="EMBL/GenBank/DDBJ databases">
        <title>WGS assembly of Aquilegia coerulea Goldsmith.</title>
        <authorList>
            <person name="Hodges S."/>
            <person name="Kramer E."/>
            <person name="Nordborg M."/>
            <person name="Tomkins J."/>
            <person name="Borevitz J."/>
            <person name="Derieg N."/>
            <person name="Yan J."/>
            <person name="Mihaltcheva S."/>
            <person name="Hayes R.D."/>
            <person name="Rokhsar D."/>
        </authorList>
    </citation>
    <scope>NUCLEOTIDE SEQUENCE [LARGE SCALE GENOMIC DNA]</scope>
    <source>
        <strain evidence="2">cv. Goldsmith</strain>
    </source>
</reference>
<dbReference type="InParanoid" id="A0A2G5EA13"/>
<proteinExistence type="predicted"/>
<name>A0A2G5EA13_AQUCA</name>
<organism evidence="1 2">
    <name type="scientific">Aquilegia coerulea</name>
    <name type="common">Rocky mountain columbine</name>
    <dbReference type="NCBI Taxonomy" id="218851"/>
    <lineage>
        <taxon>Eukaryota</taxon>
        <taxon>Viridiplantae</taxon>
        <taxon>Streptophyta</taxon>
        <taxon>Embryophyta</taxon>
        <taxon>Tracheophyta</taxon>
        <taxon>Spermatophyta</taxon>
        <taxon>Magnoliopsida</taxon>
        <taxon>Ranunculales</taxon>
        <taxon>Ranunculaceae</taxon>
        <taxon>Thalictroideae</taxon>
        <taxon>Aquilegia</taxon>
    </lineage>
</organism>
<protein>
    <submittedName>
        <fullName evidence="1">Uncharacterized protein</fullName>
    </submittedName>
</protein>
<gene>
    <name evidence="1" type="ORF">AQUCO_01000462v1</name>
</gene>